<feature type="transmembrane region" description="Helical" evidence="9">
    <location>
        <begin position="7"/>
        <end position="28"/>
    </location>
</feature>
<dbReference type="InterPro" id="IPR051084">
    <property type="entry name" value="H+-coupled_symporters"/>
</dbReference>
<keyword evidence="4" id="KW-1003">Cell membrane</keyword>
<dbReference type="PANTHER" id="PTHR43528:SF7">
    <property type="entry name" value="MFS TRANSPORTER"/>
    <property type="match status" value="1"/>
</dbReference>
<evidence type="ECO:0000256" key="7">
    <source>
        <dbReference type="ARBA" id="ARBA00022989"/>
    </source>
</evidence>
<feature type="transmembrane region" description="Helical" evidence="9">
    <location>
        <begin position="180"/>
        <end position="199"/>
    </location>
</feature>
<dbReference type="InterPro" id="IPR036259">
    <property type="entry name" value="MFS_trans_sf"/>
</dbReference>
<evidence type="ECO:0000256" key="8">
    <source>
        <dbReference type="ARBA" id="ARBA00023136"/>
    </source>
</evidence>
<evidence type="ECO:0000256" key="9">
    <source>
        <dbReference type="SAM" id="Phobius"/>
    </source>
</evidence>
<dbReference type="Pfam" id="PF07690">
    <property type="entry name" value="MFS_1"/>
    <property type="match status" value="1"/>
</dbReference>
<dbReference type="PROSITE" id="PS50850">
    <property type="entry name" value="MFS"/>
    <property type="match status" value="1"/>
</dbReference>
<feature type="transmembrane region" description="Helical" evidence="9">
    <location>
        <begin position="48"/>
        <end position="69"/>
    </location>
</feature>
<feature type="domain" description="Major facilitator superfamily (MFS) profile" evidence="10">
    <location>
        <begin position="8"/>
        <end position="413"/>
    </location>
</feature>
<proteinExistence type="inferred from homology"/>
<evidence type="ECO:0000313" key="11">
    <source>
        <dbReference type="EMBL" id="RDI38373.1"/>
    </source>
</evidence>
<keyword evidence="6" id="KW-0769">Symport</keyword>
<feature type="transmembrane region" description="Helical" evidence="9">
    <location>
        <begin position="358"/>
        <end position="381"/>
    </location>
</feature>
<reference evidence="11 12" key="1">
    <citation type="submission" date="2018-07" db="EMBL/GenBank/DDBJ databases">
        <title>Genomic Encyclopedia of Type Strains, Phase IV (KMG-IV): sequencing the most valuable type-strain genomes for metagenomic binning, comparative biology and taxonomic classification.</title>
        <authorList>
            <person name="Goeker M."/>
        </authorList>
    </citation>
    <scope>NUCLEOTIDE SEQUENCE [LARGE SCALE GENOMIC DNA]</scope>
    <source>
        <strain evidence="11 12">DSM 16500</strain>
    </source>
</reference>
<organism evidence="11 12">
    <name type="scientific">Aquicella lusitana</name>
    <dbReference type="NCBI Taxonomy" id="254246"/>
    <lineage>
        <taxon>Bacteria</taxon>
        <taxon>Pseudomonadati</taxon>
        <taxon>Pseudomonadota</taxon>
        <taxon>Gammaproteobacteria</taxon>
        <taxon>Legionellales</taxon>
        <taxon>Coxiellaceae</taxon>
        <taxon>Aquicella</taxon>
    </lineage>
</organism>
<dbReference type="OrthoDB" id="3690818at2"/>
<keyword evidence="7 9" id="KW-1133">Transmembrane helix</keyword>
<feature type="transmembrane region" description="Helical" evidence="9">
    <location>
        <begin position="273"/>
        <end position="291"/>
    </location>
</feature>
<evidence type="ECO:0000256" key="1">
    <source>
        <dbReference type="ARBA" id="ARBA00004651"/>
    </source>
</evidence>
<protein>
    <submittedName>
        <fullName evidence="11">Putative MFS family arabinose efflux permease</fullName>
    </submittedName>
</protein>
<evidence type="ECO:0000256" key="6">
    <source>
        <dbReference type="ARBA" id="ARBA00022847"/>
    </source>
</evidence>
<dbReference type="InterPro" id="IPR020846">
    <property type="entry name" value="MFS_dom"/>
</dbReference>
<comment type="subcellular location">
    <subcellularLocation>
        <location evidence="1">Cell membrane</location>
        <topology evidence="1">Multi-pass membrane protein</topology>
    </subcellularLocation>
</comment>
<feature type="transmembrane region" description="Helical" evidence="9">
    <location>
        <begin position="387"/>
        <end position="408"/>
    </location>
</feature>
<dbReference type="GO" id="GO:0015293">
    <property type="term" value="F:symporter activity"/>
    <property type="evidence" value="ECO:0007669"/>
    <property type="project" value="UniProtKB-KW"/>
</dbReference>
<dbReference type="InterPro" id="IPR005829">
    <property type="entry name" value="Sugar_transporter_CS"/>
</dbReference>
<evidence type="ECO:0000256" key="5">
    <source>
        <dbReference type="ARBA" id="ARBA00022692"/>
    </source>
</evidence>
<evidence type="ECO:0000256" key="4">
    <source>
        <dbReference type="ARBA" id="ARBA00022475"/>
    </source>
</evidence>
<dbReference type="Proteomes" id="UP000254720">
    <property type="component" value="Unassembled WGS sequence"/>
</dbReference>
<keyword evidence="8 9" id="KW-0472">Membrane</keyword>
<sequence>MPRSQIKLILLSGIGGALEFFDFVIYALFASYLGQAFFPQANPVVNLINTYAVFAIGYVGRPLGSILFGHLGDRYGRKQSFTLAAFLMAAATFLIGCLPTYQHVGLTATLLLILLRIIQGISLGGEVGGVTVFVTEHVSTGRRGLAAGLIFMAIASGNILGSFTGFMLTHFLSESALYAWGWRVPFWIGFILGMVAYYIRRRTFETPIFTALDESQKQRFPFMALLKTSWLQVLTGISLTALPGATFALLLYMPSYMSTILHYPAANTYLNNMIAFVIVSVFTAVFGYLSDYIGRKQLILLGSILTIFITYYLFNMLLSSYHMLIFNIGLAFVAAITNGCYGCAIAEQFRTEIRYTGMAFSLNVGVTIFAGVTPLVSMFLFNLTHDALAPIYFLTACAVLNLIGALALKQTSPRMASALDAIV</sequence>
<keyword evidence="3" id="KW-0813">Transport</keyword>
<dbReference type="EMBL" id="QQAX01000033">
    <property type="protein sequence ID" value="RDI38373.1"/>
    <property type="molecule type" value="Genomic_DNA"/>
</dbReference>
<gene>
    <name evidence="11" type="ORF">C8D86_13313</name>
</gene>
<comment type="similarity">
    <text evidence="2">Belongs to the major facilitator superfamily. Metabolite:H+ Symporter (MHS) family (TC 2.A.1.6) family.</text>
</comment>
<keyword evidence="5 9" id="KW-0812">Transmembrane</keyword>
<keyword evidence="12" id="KW-1185">Reference proteome</keyword>
<evidence type="ECO:0000256" key="3">
    <source>
        <dbReference type="ARBA" id="ARBA00022448"/>
    </source>
</evidence>
<evidence type="ECO:0000256" key="2">
    <source>
        <dbReference type="ARBA" id="ARBA00008240"/>
    </source>
</evidence>
<name>A0A370G8M1_9COXI</name>
<feature type="transmembrane region" description="Helical" evidence="9">
    <location>
        <begin position="229"/>
        <end position="253"/>
    </location>
</feature>
<evidence type="ECO:0000313" key="12">
    <source>
        <dbReference type="Proteomes" id="UP000254720"/>
    </source>
</evidence>
<comment type="caution">
    <text evidence="11">The sequence shown here is derived from an EMBL/GenBank/DDBJ whole genome shotgun (WGS) entry which is preliminary data.</text>
</comment>
<feature type="transmembrane region" description="Helical" evidence="9">
    <location>
        <begin position="146"/>
        <end position="168"/>
    </location>
</feature>
<dbReference type="RefSeq" id="WP_114835357.1">
    <property type="nucleotide sequence ID" value="NZ_LR699114.1"/>
</dbReference>
<accession>A0A370G8M1</accession>
<feature type="transmembrane region" description="Helical" evidence="9">
    <location>
        <begin position="113"/>
        <end position="134"/>
    </location>
</feature>
<feature type="transmembrane region" description="Helical" evidence="9">
    <location>
        <begin position="298"/>
        <end position="318"/>
    </location>
</feature>
<feature type="transmembrane region" description="Helical" evidence="9">
    <location>
        <begin position="81"/>
        <end position="101"/>
    </location>
</feature>
<dbReference type="SUPFAM" id="SSF103473">
    <property type="entry name" value="MFS general substrate transporter"/>
    <property type="match status" value="1"/>
</dbReference>
<dbReference type="Gene3D" id="1.20.1250.20">
    <property type="entry name" value="MFS general substrate transporter like domains"/>
    <property type="match status" value="1"/>
</dbReference>
<evidence type="ECO:0000259" key="10">
    <source>
        <dbReference type="PROSITE" id="PS50850"/>
    </source>
</evidence>
<dbReference type="PROSITE" id="PS00217">
    <property type="entry name" value="SUGAR_TRANSPORT_2"/>
    <property type="match status" value="1"/>
</dbReference>
<dbReference type="GO" id="GO:0005886">
    <property type="term" value="C:plasma membrane"/>
    <property type="evidence" value="ECO:0007669"/>
    <property type="project" value="UniProtKB-SubCell"/>
</dbReference>
<dbReference type="InterPro" id="IPR011701">
    <property type="entry name" value="MFS"/>
</dbReference>
<feature type="transmembrane region" description="Helical" evidence="9">
    <location>
        <begin position="324"/>
        <end position="346"/>
    </location>
</feature>
<dbReference type="PANTHER" id="PTHR43528">
    <property type="entry name" value="ALPHA-KETOGLUTARATE PERMEASE"/>
    <property type="match status" value="1"/>
</dbReference>
<dbReference type="AlphaFoldDB" id="A0A370G8M1"/>